<name>A0A6B1DS06_9CHLR</name>
<reference evidence="2" key="1">
    <citation type="submission" date="2019-09" db="EMBL/GenBank/DDBJ databases">
        <title>Characterisation of the sponge microbiome using genome-centric metagenomics.</title>
        <authorList>
            <person name="Engelberts J.P."/>
            <person name="Robbins S.J."/>
            <person name="De Goeij J.M."/>
            <person name="Aranda M."/>
            <person name="Bell S.C."/>
            <person name="Webster N.S."/>
        </authorList>
    </citation>
    <scope>NUCLEOTIDE SEQUENCE</scope>
    <source>
        <strain evidence="2">SB0662_bin_9</strain>
    </source>
</reference>
<organism evidence="2">
    <name type="scientific">Caldilineaceae bacterium SB0662_bin_9</name>
    <dbReference type="NCBI Taxonomy" id="2605258"/>
    <lineage>
        <taxon>Bacteria</taxon>
        <taxon>Bacillati</taxon>
        <taxon>Chloroflexota</taxon>
        <taxon>Caldilineae</taxon>
        <taxon>Caldilineales</taxon>
        <taxon>Caldilineaceae</taxon>
    </lineage>
</organism>
<keyword evidence="1" id="KW-1133">Transmembrane helix</keyword>
<protein>
    <recommendedName>
        <fullName evidence="3">DUF898 domain-containing protein</fullName>
    </recommendedName>
</protein>
<proteinExistence type="predicted"/>
<feature type="transmembrane region" description="Helical" evidence="1">
    <location>
        <begin position="29"/>
        <end position="51"/>
    </location>
</feature>
<comment type="caution">
    <text evidence="2">The sequence shown here is derived from an EMBL/GenBank/DDBJ whole genome shotgun (WGS) entry which is preliminary data.</text>
</comment>
<gene>
    <name evidence="2" type="ORF">F4Y08_06530</name>
</gene>
<dbReference type="AlphaFoldDB" id="A0A6B1DS06"/>
<dbReference type="EMBL" id="VXPY01000040">
    <property type="protein sequence ID" value="MYD89981.1"/>
    <property type="molecule type" value="Genomic_DNA"/>
</dbReference>
<keyword evidence="1" id="KW-0472">Membrane</keyword>
<dbReference type="Pfam" id="PF20403">
    <property type="entry name" value="DUF6693"/>
    <property type="match status" value="1"/>
</dbReference>
<feature type="transmembrane region" description="Helical" evidence="1">
    <location>
        <begin position="84"/>
        <end position="104"/>
    </location>
</feature>
<sequence length="117" mass="13309">MVGTNQQSRFGNYEFQVTWSMTDMFGYGLLWLLLILITFGLASFFAPYAWAAKLLNGCEVRDRSGNRLGTLQVDIQIADQLVHILLWILLTLITFGLAGIFYYFGVARTILNNTYIV</sequence>
<evidence type="ECO:0000256" key="1">
    <source>
        <dbReference type="SAM" id="Phobius"/>
    </source>
</evidence>
<accession>A0A6B1DS06</accession>
<dbReference type="InterPro" id="IPR046515">
    <property type="entry name" value="DUF6693"/>
</dbReference>
<evidence type="ECO:0000313" key="2">
    <source>
        <dbReference type="EMBL" id="MYD89981.1"/>
    </source>
</evidence>
<keyword evidence="1" id="KW-0812">Transmembrane</keyword>
<evidence type="ECO:0008006" key="3">
    <source>
        <dbReference type="Google" id="ProtNLM"/>
    </source>
</evidence>